<gene>
    <name evidence="1" type="ORF">TRL7639_00430</name>
</gene>
<dbReference type="Proteomes" id="UP000193077">
    <property type="component" value="Unassembled WGS sequence"/>
</dbReference>
<accession>A0A1Y5RPC2</accession>
<sequence length="56" mass="6208">MFRVDPIEAWLLSRPLCDLVAVPRAGQLAAFEHPALLVDALSTLGTPKQRHLVYNP</sequence>
<reference evidence="1 2" key="1">
    <citation type="submission" date="2017-03" db="EMBL/GenBank/DDBJ databases">
        <authorList>
            <person name="Afonso C.L."/>
            <person name="Miller P.J."/>
            <person name="Scott M.A."/>
            <person name="Spackman E."/>
            <person name="Goraichik I."/>
            <person name="Dimitrov K.M."/>
            <person name="Suarez D.L."/>
            <person name="Swayne D.E."/>
        </authorList>
    </citation>
    <scope>NUCLEOTIDE SEQUENCE [LARGE SCALE GENOMIC DNA]</scope>
    <source>
        <strain evidence="1 2">CECT 7639</strain>
    </source>
</reference>
<protein>
    <submittedName>
        <fullName evidence="1">Uncharacterized protein</fullName>
    </submittedName>
</protein>
<dbReference type="AlphaFoldDB" id="A0A1Y5RPC2"/>
<evidence type="ECO:0000313" key="1">
    <source>
        <dbReference type="EMBL" id="SLN19381.1"/>
    </source>
</evidence>
<keyword evidence="2" id="KW-1185">Reference proteome</keyword>
<dbReference type="EMBL" id="FWFO01000001">
    <property type="protein sequence ID" value="SLN19381.1"/>
    <property type="molecule type" value="Genomic_DNA"/>
</dbReference>
<organism evidence="1 2">
    <name type="scientific">Falsiruegeria litorea R37</name>
    <dbReference type="NCBI Taxonomy" id="1200284"/>
    <lineage>
        <taxon>Bacteria</taxon>
        <taxon>Pseudomonadati</taxon>
        <taxon>Pseudomonadota</taxon>
        <taxon>Alphaproteobacteria</taxon>
        <taxon>Rhodobacterales</taxon>
        <taxon>Roseobacteraceae</taxon>
        <taxon>Falsiruegeria</taxon>
    </lineage>
</organism>
<name>A0A1Y5RPC2_9RHOB</name>
<proteinExistence type="predicted"/>
<dbReference type="RefSeq" id="WP_165759726.1">
    <property type="nucleotide sequence ID" value="NZ_FWFO01000001.1"/>
</dbReference>
<evidence type="ECO:0000313" key="2">
    <source>
        <dbReference type="Proteomes" id="UP000193077"/>
    </source>
</evidence>